<dbReference type="EMBL" id="JAGSOV010000071">
    <property type="protein sequence ID" value="MCO1659807.1"/>
    <property type="molecule type" value="Genomic_DNA"/>
</dbReference>
<dbReference type="PROSITE" id="PS50977">
    <property type="entry name" value="HTH_TETR_2"/>
    <property type="match status" value="1"/>
</dbReference>
<evidence type="ECO:0000256" key="2">
    <source>
        <dbReference type="PROSITE-ProRule" id="PRU00335"/>
    </source>
</evidence>
<feature type="DNA-binding region" description="H-T-H motif" evidence="2">
    <location>
        <begin position="45"/>
        <end position="64"/>
    </location>
</feature>
<dbReference type="PANTHER" id="PTHR30055">
    <property type="entry name" value="HTH-TYPE TRANSCRIPTIONAL REGULATOR RUTR"/>
    <property type="match status" value="1"/>
</dbReference>
<dbReference type="SUPFAM" id="SSF46689">
    <property type="entry name" value="Homeodomain-like"/>
    <property type="match status" value="1"/>
</dbReference>
<dbReference type="InterPro" id="IPR050109">
    <property type="entry name" value="HTH-type_TetR-like_transc_reg"/>
</dbReference>
<reference evidence="4" key="1">
    <citation type="submission" date="2021-04" db="EMBL/GenBank/DDBJ databases">
        <title>Pseudonocardia sp. nov., isolated from sandy soil of mangrove forest.</title>
        <authorList>
            <person name="Zan Z."/>
            <person name="Huang R."/>
            <person name="Liu W."/>
        </authorList>
    </citation>
    <scope>NUCLEOTIDE SEQUENCE</scope>
    <source>
        <strain evidence="4">S2-4</strain>
    </source>
</reference>
<dbReference type="InterPro" id="IPR009057">
    <property type="entry name" value="Homeodomain-like_sf"/>
</dbReference>
<evidence type="ECO:0000313" key="4">
    <source>
        <dbReference type="EMBL" id="MCO1659807.1"/>
    </source>
</evidence>
<evidence type="ECO:0000259" key="3">
    <source>
        <dbReference type="PROSITE" id="PS50977"/>
    </source>
</evidence>
<name>A0ABT1A9U2_9PSEU</name>
<dbReference type="RefSeq" id="WP_252444845.1">
    <property type="nucleotide sequence ID" value="NZ_JAGSOV010000071.1"/>
</dbReference>
<protein>
    <submittedName>
        <fullName evidence="4">TetR/AcrR family transcriptional regulator</fullName>
    </submittedName>
</protein>
<dbReference type="Proteomes" id="UP001165283">
    <property type="component" value="Unassembled WGS sequence"/>
</dbReference>
<sequence>MARQAEGSGGAAPVGEMPEWQLARRRRIVEAAAAALDEQDYEQIQMRDVAQSAAVALGTLYRYFSSKEHLYAEVLEHWATEGEPLGERYAELDVVERIRARVRRVVRAFERQPRYYKLQSLLLNSSDGNVRELLDRFTRSATAWLVDDLAVLGPTEAADVADMCWSIISTMLTGAVYRGRPMADVYRVCDGFVDLLVPRLRAAQEAGAAGP</sequence>
<dbReference type="InterPro" id="IPR001647">
    <property type="entry name" value="HTH_TetR"/>
</dbReference>
<feature type="domain" description="HTH tetR-type" evidence="3">
    <location>
        <begin position="22"/>
        <end position="82"/>
    </location>
</feature>
<dbReference type="Pfam" id="PF00440">
    <property type="entry name" value="TetR_N"/>
    <property type="match status" value="1"/>
</dbReference>
<accession>A0ABT1A9U2</accession>
<proteinExistence type="predicted"/>
<comment type="caution">
    <text evidence="4">The sequence shown here is derived from an EMBL/GenBank/DDBJ whole genome shotgun (WGS) entry which is preliminary data.</text>
</comment>
<dbReference type="Gene3D" id="1.10.357.10">
    <property type="entry name" value="Tetracycline Repressor, domain 2"/>
    <property type="match status" value="1"/>
</dbReference>
<evidence type="ECO:0000313" key="5">
    <source>
        <dbReference type="Proteomes" id="UP001165283"/>
    </source>
</evidence>
<keyword evidence="1 2" id="KW-0238">DNA-binding</keyword>
<dbReference type="PRINTS" id="PR00455">
    <property type="entry name" value="HTHTETR"/>
</dbReference>
<gene>
    <name evidence="4" type="ORF">KDL28_32570</name>
</gene>
<organism evidence="4 5">
    <name type="scientific">Pseudonocardia humida</name>
    <dbReference type="NCBI Taxonomy" id="2800819"/>
    <lineage>
        <taxon>Bacteria</taxon>
        <taxon>Bacillati</taxon>
        <taxon>Actinomycetota</taxon>
        <taxon>Actinomycetes</taxon>
        <taxon>Pseudonocardiales</taxon>
        <taxon>Pseudonocardiaceae</taxon>
        <taxon>Pseudonocardia</taxon>
    </lineage>
</organism>
<keyword evidence="5" id="KW-1185">Reference proteome</keyword>
<evidence type="ECO:0000256" key="1">
    <source>
        <dbReference type="ARBA" id="ARBA00023125"/>
    </source>
</evidence>
<dbReference type="PANTHER" id="PTHR30055:SF226">
    <property type="entry name" value="HTH-TYPE TRANSCRIPTIONAL REGULATOR PKSA"/>
    <property type="match status" value="1"/>
</dbReference>